<evidence type="ECO:0000313" key="2">
    <source>
        <dbReference type="EMBL" id="UVW34231.1"/>
    </source>
</evidence>
<dbReference type="Gene3D" id="2.40.33.20">
    <property type="entry name" value="PK beta-barrel domain-like"/>
    <property type="match status" value="1"/>
</dbReference>
<feature type="domain" description="MOSC" evidence="1">
    <location>
        <begin position="12"/>
        <end position="156"/>
    </location>
</feature>
<dbReference type="InterPro" id="IPR005302">
    <property type="entry name" value="MoCF_Sase_C"/>
</dbReference>
<evidence type="ECO:0000259" key="1">
    <source>
        <dbReference type="PROSITE" id="PS51340"/>
    </source>
</evidence>
<reference evidence="2" key="1">
    <citation type="submission" date="2022-08" db="EMBL/GenBank/DDBJ databases">
        <title>Catabolic pathway analysis in culturable SAR92 clade bacteria reveals their overlooked roles in DMSP degradation in coastal seas.</title>
        <authorList>
            <person name="He X."/>
            <person name="Zhang X."/>
            <person name="Zhang Y."/>
        </authorList>
    </citation>
    <scope>NUCLEOTIDE SEQUENCE</scope>
    <source>
        <strain evidence="2">H455</strain>
    </source>
</reference>
<dbReference type="Proteomes" id="UP001059934">
    <property type="component" value="Chromosome"/>
</dbReference>
<dbReference type="PANTHER" id="PTHR36930">
    <property type="entry name" value="METAL-SULFUR CLUSTER BIOSYNTHESIS PROTEINS YUAD-RELATED"/>
    <property type="match status" value="1"/>
</dbReference>
<protein>
    <submittedName>
        <fullName evidence="2">MOSC domain-containing protein</fullName>
    </submittedName>
</protein>
<dbReference type="PROSITE" id="PS51340">
    <property type="entry name" value="MOSC"/>
    <property type="match status" value="1"/>
</dbReference>
<gene>
    <name evidence="2" type="ORF">NYF23_09370</name>
</gene>
<proteinExistence type="predicted"/>
<name>A0ABY5TNQ7_9GAMM</name>
<evidence type="ECO:0000313" key="3">
    <source>
        <dbReference type="Proteomes" id="UP001059934"/>
    </source>
</evidence>
<dbReference type="EMBL" id="CP103416">
    <property type="protein sequence ID" value="UVW34231.1"/>
    <property type="molecule type" value="Genomic_DNA"/>
</dbReference>
<dbReference type="SUPFAM" id="SSF50800">
    <property type="entry name" value="PK beta-barrel domain-like"/>
    <property type="match status" value="1"/>
</dbReference>
<dbReference type="InterPro" id="IPR011037">
    <property type="entry name" value="Pyrv_Knase-like_insert_dom_sf"/>
</dbReference>
<accession>A0ABY5TNQ7</accession>
<dbReference type="InterPro" id="IPR052716">
    <property type="entry name" value="MOSC_domain"/>
</dbReference>
<keyword evidence="3" id="KW-1185">Reference proteome</keyword>
<sequence>MSVANILGIYVAPAKGAGVIGHQKVSLRAGKGIEGDRYFSQTGKNRSNYKGQPDWEITLIESEVIEAFNQEKGHSFHDSDFRRNLVTQGIRLNDLVGRFFTINNVSFYGVQLCEPCASLQRRLAVSILPELVGKGGLRAQIRGNGVIGVGDQLTPVEKI</sequence>
<organism evidence="2 3">
    <name type="scientific">SAR92 clade bacterium H455</name>
    <dbReference type="NCBI Taxonomy" id="2974818"/>
    <lineage>
        <taxon>Bacteria</taxon>
        <taxon>Pseudomonadati</taxon>
        <taxon>Pseudomonadota</taxon>
        <taxon>Gammaproteobacteria</taxon>
        <taxon>Cellvibrionales</taxon>
        <taxon>Porticoccaceae</taxon>
        <taxon>SAR92 clade</taxon>
    </lineage>
</organism>
<dbReference type="Pfam" id="PF03473">
    <property type="entry name" value="MOSC"/>
    <property type="match status" value="1"/>
</dbReference>
<dbReference type="PANTHER" id="PTHR36930:SF1">
    <property type="entry name" value="MOSC DOMAIN-CONTAINING PROTEIN"/>
    <property type="match status" value="1"/>
</dbReference>